<evidence type="ECO:0000256" key="6">
    <source>
        <dbReference type="ARBA" id="ARBA00023136"/>
    </source>
</evidence>
<keyword evidence="5 8" id="KW-0406">Ion transport</keyword>
<keyword evidence="6 10" id="KW-0472">Membrane</keyword>
<comment type="subcellular location">
    <subcellularLocation>
        <location evidence="1">Membrane</location>
        <topology evidence="1">Multi-pass membrane protein</topology>
    </subcellularLocation>
</comment>
<evidence type="ECO:0000259" key="11">
    <source>
        <dbReference type="Pfam" id="PF07885"/>
    </source>
</evidence>
<gene>
    <name evidence="12" type="ORF">Pcinc_013779</name>
</gene>
<evidence type="ECO:0000256" key="2">
    <source>
        <dbReference type="ARBA" id="ARBA00022448"/>
    </source>
</evidence>
<dbReference type="GO" id="GO:0005886">
    <property type="term" value="C:plasma membrane"/>
    <property type="evidence" value="ECO:0007669"/>
    <property type="project" value="TreeGrafter"/>
</dbReference>
<evidence type="ECO:0000256" key="3">
    <source>
        <dbReference type="ARBA" id="ARBA00022692"/>
    </source>
</evidence>
<accession>A0AAE1FXW5</accession>
<dbReference type="SUPFAM" id="SSF81324">
    <property type="entry name" value="Voltage-gated potassium channels"/>
    <property type="match status" value="2"/>
</dbReference>
<dbReference type="Proteomes" id="UP001286313">
    <property type="component" value="Unassembled WGS sequence"/>
</dbReference>
<dbReference type="PRINTS" id="PR01333">
    <property type="entry name" value="2POREKCHANEL"/>
</dbReference>
<dbReference type="GO" id="GO:0030322">
    <property type="term" value="P:stabilization of membrane potential"/>
    <property type="evidence" value="ECO:0007669"/>
    <property type="project" value="TreeGrafter"/>
</dbReference>
<dbReference type="EMBL" id="JAWQEG010001175">
    <property type="protein sequence ID" value="KAK3881809.1"/>
    <property type="molecule type" value="Genomic_DNA"/>
</dbReference>
<dbReference type="GO" id="GO:0022841">
    <property type="term" value="F:potassium ion leak channel activity"/>
    <property type="evidence" value="ECO:0007669"/>
    <property type="project" value="TreeGrafter"/>
</dbReference>
<evidence type="ECO:0000256" key="10">
    <source>
        <dbReference type="SAM" id="Phobius"/>
    </source>
</evidence>
<evidence type="ECO:0000313" key="12">
    <source>
        <dbReference type="EMBL" id="KAK3881809.1"/>
    </source>
</evidence>
<keyword evidence="2 8" id="KW-0813">Transport</keyword>
<dbReference type="InterPro" id="IPR003280">
    <property type="entry name" value="2pore_dom_K_chnl"/>
</dbReference>
<feature type="transmembrane region" description="Helical" evidence="10">
    <location>
        <begin position="263"/>
        <end position="287"/>
    </location>
</feature>
<protein>
    <recommendedName>
        <fullName evidence="11">Potassium channel domain-containing protein</fullName>
    </recommendedName>
</protein>
<evidence type="ECO:0000256" key="8">
    <source>
        <dbReference type="RuleBase" id="RU003857"/>
    </source>
</evidence>
<reference evidence="12" key="1">
    <citation type="submission" date="2023-10" db="EMBL/GenBank/DDBJ databases">
        <title>Genome assemblies of two species of porcelain crab, Petrolisthes cinctipes and Petrolisthes manimaculis (Anomura: Porcellanidae).</title>
        <authorList>
            <person name="Angst P."/>
        </authorList>
    </citation>
    <scope>NUCLEOTIDE SEQUENCE</scope>
    <source>
        <strain evidence="12">PB745_01</strain>
        <tissue evidence="12">Gill</tissue>
    </source>
</reference>
<feature type="domain" description="Potassium channel" evidence="11">
    <location>
        <begin position="120"/>
        <end position="178"/>
    </location>
</feature>
<keyword evidence="4 10" id="KW-1133">Transmembrane helix</keyword>
<feature type="domain" description="Potassium channel" evidence="11">
    <location>
        <begin position="213"/>
        <end position="291"/>
    </location>
</feature>
<evidence type="ECO:0000256" key="1">
    <source>
        <dbReference type="ARBA" id="ARBA00004141"/>
    </source>
</evidence>
<comment type="caution">
    <text evidence="12">The sequence shown here is derived from an EMBL/GenBank/DDBJ whole genome shotgun (WGS) entry which is preliminary data.</text>
</comment>
<keyword evidence="7 8" id="KW-0407">Ion channel</keyword>
<feature type="transmembrane region" description="Helical" evidence="10">
    <location>
        <begin position="199"/>
        <end position="227"/>
    </location>
</feature>
<dbReference type="Gene3D" id="1.10.287.70">
    <property type="match status" value="1"/>
</dbReference>
<evidence type="ECO:0000256" key="4">
    <source>
        <dbReference type="ARBA" id="ARBA00022989"/>
    </source>
</evidence>
<proteinExistence type="inferred from homology"/>
<organism evidence="12 13">
    <name type="scientific">Petrolisthes cinctipes</name>
    <name type="common">Flat porcelain crab</name>
    <dbReference type="NCBI Taxonomy" id="88211"/>
    <lineage>
        <taxon>Eukaryota</taxon>
        <taxon>Metazoa</taxon>
        <taxon>Ecdysozoa</taxon>
        <taxon>Arthropoda</taxon>
        <taxon>Crustacea</taxon>
        <taxon>Multicrustacea</taxon>
        <taxon>Malacostraca</taxon>
        <taxon>Eumalacostraca</taxon>
        <taxon>Eucarida</taxon>
        <taxon>Decapoda</taxon>
        <taxon>Pleocyemata</taxon>
        <taxon>Anomura</taxon>
        <taxon>Galatheoidea</taxon>
        <taxon>Porcellanidae</taxon>
        <taxon>Petrolisthes</taxon>
    </lineage>
</organism>
<evidence type="ECO:0000256" key="7">
    <source>
        <dbReference type="ARBA" id="ARBA00023303"/>
    </source>
</evidence>
<keyword evidence="13" id="KW-1185">Reference proteome</keyword>
<dbReference type="AlphaFoldDB" id="A0AAE1FXW5"/>
<name>A0AAE1FXW5_PETCI</name>
<feature type="region of interest" description="Disordered" evidence="9">
    <location>
        <begin position="350"/>
        <end position="382"/>
    </location>
</feature>
<feature type="transmembrane region" description="Helical" evidence="10">
    <location>
        <begin position="6"/>
        <end position="27"/>
    </location>
</feature>
<evidence type="ECO:0000256" key="5">
    <source>
        <dbReference type="ARBA" id="ARBA00023065"/>
    </source>
</evidence>
<dbReference type="InterPro" id="IPR013099">
    <property type="entry name" value="K_chnl_dom"/>
</dbReference>
<evidence type="ECO:0000256" key="9">
    <source>
        <dbReference type="SAM" id="MobiDB-lite"/>
    </source>
</evidence>
<feature type="transmembrane region" description="Helical" evidence="10">
    <location>
        <begin position="157"/>
        <end position="178"/>
    </location>
</feature>
<dbReference type="PANTHER" id="PTHR11003:SF338">
    <property type="entry name" value="PROTEIN CBG03693"/>
    <property type="match status" value="1"/>
</dbReference>
<feature type="transmembrane region" description="Helical" evidence="10">
    <location>
        <begin position="122"/>
        <end position="145"/>
    </location>
</feature>
<dbReference type="Pfam" id="PF07885">
    <property type="entry name" value="Ion_trans_2"/>
    <property type="match status" value="2"/>
</dbReference>
<dbReference type="GO" id="GO:0015271">
    <property type="term" value="F:outward rectifier potassium channel activity"/>
    <property type="evidence" value="ECO:0007669"/>
    <property type="project" value="TreeGrafter"/>
</dbReference>
<comment type="similarity">
    <text evidence="8">Belongs to the two pore domain potassium channel (TC 1.A.1.8) family.</text>
</comment>
<dbReference type="PANTHER" id="PTHR11003">
    <property type="entry name" value="POTASSIUM CHANNEL, SUBFAMILY K"/>
    <property type="match status" value="1"/>
</dbReference>
<feature type="compositionally biased region" description="Low complexity" evidence="9">
    <location>
        <begin position="361"/>
        <end position="382"/>
    </location>
</feature>
<keyword evidence="3 8" id="KW-0812">Transmembrane</keyword>
<evidence type="ECO:0000313" key="13">
    <source>
        <dbReference type="Proteomes" id="UP001286313"/>
    </source>
</evidence>
<sequence>MKGKSSLFLCLGYALYLILGGVMFMYLEFDEVDDIQVHEPPEWRRLKEMALTMEPHDPDEVLSLATWLPKACGAVSTRTLAMFTTSVSEWSTSQRSKIAAVEEVEAACPHLHRKNMTTIIQYHWRFIDALYFSMTVTTTIGYGFHYPTRPLGRIMCILYSLIGIPLTGILLAWTSEFFGELLFKLFKSKIDKEKQYSRLMIVLATIVYILMGFVVFIFLPSVVFMLLEDWSYLDSVYYAYITLTTIGFGDLVSGKPYEGASLYVYHIAVIIWIMVGLGYWVMVASFITKALKSKRIHHSFIRSAEEMRKLMHQLGIKENPNHNPKFLRENSKATFNLMLQLSNMITVSGDLGNTGTDSPDDNTTATTSTGPSSPSSPIGIPGLSTLFGPGLSRVAPLDHMMGSLHTERGEVAQCIEEYQAMAERETPGEPDTPQEAVPLMDPQANKHIIIQSFKGDPEYV</sequence>